<dbReference type="Proteomes" id="UP001374579">
    <property type="component" value="Unassembled WGS sequence"/>
</dbReference>
<proteinExistence type="inferred from homology"/>
<comment type="cofactor">
    <cofactor evidence="1">
        <name>Mn(2+)</name>
        <dbReference type="ChEBI" id="CHEBI:29035"/>
    </cofactor>
</comment>
<feature type="compositionally biased region" description="Basic and acidic residues" evidence="20">
    <location>
        <begin position="172"/>
        <end position="181"/>
    </location>
</feature>
<dbReference type="EC" id="2.4.1.122" evidence="6"/>
<evidence type="ECO:0000256" key="4">
    <source>
        <dbReference type="ARBA" id="ARBA00006462"/>
    </source>
</evidence>
<evidence type="ECO:0000256" key="12">
    <source>
        <dbReference type="ARBA" id="ARBA00022968"/>
    </source>
</evidence>
<feature type="transmembrane region" description="Helical" evidence="21">
    <location>
        <begin position="24"/>
        <end position="46"/>
    </location>
</feature>
<evidence type="ECO:0000256" key="15">
    <source>
        <dbReference type="ARBA" id="ARBA00023157"/>
    </source>
</evidence>
<keyword evidence="15" id="KW-1015">Disulfide bond</keyword>
<evidence type="ECO:0000256" key="18">
    <source>
        <dbReference type="ARBA" id="ARBA00040898"/>
    </source>
</evidence>
<comment type="function">
    <text evidence="19">Glycosyltransferase that generates the core 1 O-glycan Gal-beta1-3GalNAc-alpha1-Ser/Thr (T antigen), which is a precursor for many extended O-glycans in glycoproteins.</text>
</comment>
<comment type="subunit">
    <text evidence="5">Homodimer; disulfide-linked.</text>
</comment>
<comment type="subcellular location">
    <subcellularLocation>
        <location evidence="2">Membrane</location>
        <topology evidence="2">Single-pass type II membrane protein</topology>
    </subcellularLocation>
</comment>
<evidence type="ECO:0000256" key="8">
    <source>
        <dbReference type="ARBA" id="ARBA00022679"/>
    </source>
</evidence>
<comment type="similarity">
    <text evidence="4">Belongs to the glycosyltransferase 31 family. Beta3-Gal-T subfamily.</text>
</comment>
<evidence type="ECO:0000256" key="5">
    <source>
        <dbReference type="ARBA" id="ARBA00011748"/>
    </source>
</evidence>
<evidence type="ECO:0000256" key="7">
    <source>
        <dbReference type="ARBA" id="ARBA00022676"/>
    </source>
</evidence>
<keyword evidence="24" id="KW-1185">Reference proteome</keyword>
<keyword evidence="16" id="KW-0325">Glycoprotein</keyword>
<reference evidence="23 24" key="1">
    <citation type="submission" date="2024-02" db="EMBL/GenBank/DDBJ databases">
        <title>Chromosome-scale genome assembly of the rough periwinkle Littorina saxatilis.</title>
        <authorList>
            <person name="De Jode A."/>
            <person name="Faria R."/>
            <person name="Formenti G."/>
            <person name="Sims Y."/>
            <person name="Smith T.P."/>
            <person name="Tracey A."/>
            <person name="Wood J.M.D."/>
            <person name="Zagrodzka Z.B."/>
            <person name="Johannesson K."/>
            <person name="Butlin R.K."/>
            <person name="Leder E.H."/>
        </authorList>
    </citation>
    <scope>NUCLEOTIDE SEQUENCE [LARGE SCALE GENOMIC DNA]</scope>
    <source>
        <strain evidence="23">Snail1</strain>
        <tissue evidence="23">Muscle</tissue>
    </source>
</reference>
<evidence type="ECO:0000313" key="23">
    <source>
        <dbReference type="EMBL" id="KAK7091478.1"/>
    </source>
</evidence>
<dbReference type="PANTHER" id="PTHR23033:SF14">
    <property type="entry name" value="GLYCOPROTEIN-N-ACETYLGALACTOSAMINE 3-BETA-GALACTOSYLTRANSFERASE 1-RELATED"/>
    <property type="match status" value="1"/>
</dbReference>
<organism evidence="23 24">
    <name type="scientific">Littorina saxatilis</name>
    <dbReference type="NCBI Taxonomy" id="31220"/>
    <lineage>
        <taxon>Eukaryota</taxon>
        <taxon>Metazoa</taxon>
        <taxon>Spiralia</taxon>
        <taxon>Lophotrochozoa</taxon>
        <taxon>Mollusca</taxon>
        <taxon>Gastropoda</taxon>
        <taxon>Caenogastropoda</taxon>
        <taxon>Littorinimorpha</taxon>
        <taxon>Littorinoidea</taxon>
        <taxon>Littorinidae</taxon>
        <taxon>Littorina</taxon>
    </lineage>
</organism>
<dbReference type="EMBL" id="JBAMIC010000022">
    <property type="protein sequence ID" value="KAK7091478.1"/>
    <property type="molecule type" value="Genomic_DNA"/>
</dbReference>
<name>A0AAN9AQU3_9CAEN</name>
<keyword evidence="9 21" id="KW-0812">Transmembrane</keyword>
<comment type="pathway">
    <text evidence="3">Protein modification; protein glycosylation.</text>
</comment>
<keyword evidence="7" id="KW-0328">Glycosyltransferase</keyword>
<keyword evidence="17" id="KW-0464">Manganese</keyword>
<dbReference type="Gene3D" id="3.90.550.50">
    <property type="match status" value="1"/>
</dbReference>
<evidence type="ECO:0000256" key="6">
    <source>
        <dbReference type="ARBA" id="ARBA00012557"/>
    </source>
</evidence>
<evidence type="ECO:0000256" key="3">
    <source>
        <dbReference type="ARBA" id="ARBA00004922"/>
    </source>
</evidence>
<evidence type="ECO:0000256" key="9">
    <source>
        <dbReference type="ARBA" id="ARBA00022692"/>
    </source>
</evidence>
<sequence>MGSHIPRSRKIVEITCPTKGRRGFSLFVGVILGLTAAVVLDLGAMLRLTVRQDGHSQQSSSLYAVPIHPPSREDVQKDSAPYTDGSSSGRHRNAAYELGGVSHQNGGAPNENGRAPNENGGVSDENGRAPNENGGVPDENGRAPNDNGGVPDENGRAPNDNGGAPYGNGDMPSHEDNDTEARRLAKEVRVLVWVMTCPDNHQSKARVVRDTWGQRVNKLVFISSINDSSIPTIAVNVSEGRQHLTAKSQKAWRYVYENHFHDADWFMKADDNTYVIMENLRYFLSGENTSEPVHFGHLFKTIVKQGFYSGGSGYVLSKEALRRWGEKGQDVAKLCRQDGQGEDNAMGQCMERLGVRVANSTDAMGRSRFHCFAPDHHILGNYPKWYLTYDANGATAFRGMAKMSDYSIAFHYISPTQMQVMDFLIYHLTPYGILRGFQQLNRPRNSTTV</sequence>
<dbReference type="PANTHER" id="PTHR23033">
    <property type="entry name" value="BETA1,3-GALACTOSYLTRANSFERASE"/>
    <property type="match status" value="1"/>
</dbReference>
<accession>A0AAN9AQU3</accession>
<keyword evidence="8" id="KW-0808">Transferase</keyword>
<dbReference type="GO" id="GO:0016020">
    <property type="term" value="C:membrane"/>
    <property type="evidence" value="ECO:0007669"/>
    <property type="project" value="UniProtKB-SubCell"/>
</dbReference>
<keyword evidence="12" id="KW-0735">Signal-anchor</keyword>
<keyword evidence="11" id="KW-0547">Nucleotide-binding</keyword>
<dbReference type="InterPro" id="IPR026050">
    <property type="entry name" value="C1GALT1/C1GALT1_chp1"/>
</dbReference>
<dbReference type="AlphaFoldDB" id="A0AAN9AQU3"/>
<evidence type="ECO:0000256" key="19">
    <source>
        <dbReference type="ARBA" id="ARBA00059245"/>
    </source>
</evidence>
<dbReference type="GO" id="GO:0016263">
    <property type="term" value="F:glycoprotein-N-acetylgalactosamine 3-beta-galactosyltransferase activity"/>
    <property type="evidence" value="ECO:0007669"/>
    <property type="project" value="UniProtKB-EC"/>
</dbReference>
<keyword evidence="10" id="KW-0479">Metal-binding</keyword>
<gene>
    <name evidence="23" type="ORF">V1264_009151</name>
</gene>
<evidence type="ECO:0000313" key="24">
    <source>
        <dbReference type="Proteomes" id="UP001374579"/>
    </source>
</evidence>
<evidence type="ECO:0000256" key="16">
    <source>
        <dbReference type="ARBA" id="ARBA00023180"/>
    </source>
</evidence>
<evidence type="ECO:0000256" key="21">
    <source>
        <dbReference type="SAM" id="Phobius"/>
    </source>
</evidence>
<feature type="region of interest" description="Disordered" evidence="20">
    <location>
        <begin position="54"/>
        <end position="181"/>
    </location>
</feature>
<evidence type="ECO:0000256" key="1">
    <source>
        <dbReference type="ARBA" id="ARBA00001936"/>
    </source>
</evidence>
<dbReference type="GO" id="GO:0030145">
    <property type="term" value="F:manganese ion binding"/>
    <property type="evidence" value="ECO:0007669"/>
    <property type="project" value="UniProtKB-ARBA"/>
</dbReference>
<evidence type="ECO:0000256" key="20">
    <source>
        <dbReference type="SAM" id="MobiDB-lite"/>
    </source>
</evidence>
<evidence type="ECO:0000256" key="13">
    <source>
        <dbReference type="ARBA" id="ARBA00022989"/>
    </source>
</evidence>
<evidence type="ECO:0000256" key="10">
    <source>
        <dbReference type="ARBA" id="ARBA00022723"/>
    </source>
</evidence>
<evidence type="ECO:0000259" key="22">
    <source>
        <dbReference type="Pfam" id="PF02434"/>
    </source>
</evidence>
<dbReference type="FunFam" id="3.90.550.50:FF:000017">
    <property type="entry name" value="Glycoprotein-N-acetylgalactosamine 3-beta-galactosyltransferase 1"/>
    <property type="match status" value="1"/>
</dbReference>
<protein>
    <recommendedName>
        <fullName evidence="18">Glycoprotein-N-acetylgalactosamine 3-beta-galactosyltransferase 1</fullName>
        <ecNumber evidence="6">2.4.1.122</ecNumber>
    </recommendedName>
</protein>
<dbReference type="Pfam" id="PF02434">
    <property type="entry name" value="Fringe"/>
    <property type="match status" value="1"/>
</dbReference>
<evidence type="ECO:0000256" key="14">
    <source>
        <dbReference type="ARBA" id="ARBA00023136"/>
    </source>
</evidence>
<feature type="domain" description="Fringe-like glycosyltransferase" evidence="22">
    <location>
        <begin position="190"/>
        <end position="360"/>
    </location>
</feature>
<keyword evidence="14 21" id="KW-0472">Membrane</keyword>
<evidence type="ECO:0000256" key="11">
    <source>
        <dbReference type="ARBA" id="ARBA00022741"/>
    </source>
</evidence>
<evidence type="ECO:0000256" key="2">
    <source>
        <dbReference type="ARBA" id="ARBA00004606"/>
    </source>
</evidence>
<evidence type="ECO:0000256" key="17">
    <source>
        <dbReference type="ARBA" id="ARBA00023211"/>
    </source>
</evidence>
<keyword evidence="13 21" id="KW-1133">Transmembrane helix</keyword>
<dbReference type="GO" id="GO:0000166">
    <property type="term" value="F:nucleotide binding"/>
    <property type="evidence" value="ECO:0007669"/>
    <property type="project" value="UniProtKB-KW"/>
</dbReference>
<comment type="caution">
    <text evidence="23">The sequence shown here is derived from an EMBL/GenBank/DDBJ whole genome shotgun (WGS) entry which is preliminary data.</text>
</comment>
<dbReference type="InterPro" id="IPR003378">
    <property type="entry name" value="Fringe-like_glycosylTrfase"/>
</dbReference>